<dbReference type="AlphaFoldDB" id="A0A023G4J5"/>
<protein>
    <submittedName>
        <fullName evidence="1">Putative secreted protein</fullName>
    </submittedName>
</protein>
<evidence type="ECO:0000313" key="1">
    <source>
        <dbReference type="EMBL" id="JAC27793.1"/>
    </source>
</evidence>
<dbReference type="EMBL" id="GBBM01007625">
    <property type="protein sequence ID" value="JAC27793.1"/>
    <property type="molecule type" value="mRNA"/>
</dbReference>
<accession>A0A023G4J5</accession>
<name>A0A023G4J5_AMBTT</name>
<proteinExistence type="evidence at transcript level"/>
<organism evidence="1">
    <name type="scientific">Amblyomma triste</name>
    <name type="common">Neotropical tick</name>
    <dbReference type="NCBI Taxonomy" id="251400"/>
    <lineage>
        <taxon>Eukaryota</taxon>
        <taxon>Metazoa</taxon>
        <taxon>Ecdysozoa</taxon>
        <taxon>Arthropoda</taxon>
        <taxon>Chelicerata</taxon>
        <taxon>Arachnida</taxon>
        <taxon>Acari</taxon>
        <taxon>Parasitiformes</taxon>
        <taxon>Ixodida</taxon>
        <taxon>Ixodoidea</taxon>
        <taxon>Ixodidae</taxon>
        <taxon>Amblyomminae</taxon>
        <taxon>Amblyomma</taxon>
    </lineage>
</organism>
<sequence length="128" mass="14717">MGLFSFSFTRHFLFVSFISGVPLSCKTSTYFFFRLSSSDEQRMFRPKVWSFCPATLWSEYGTVQSSRPDIQLSSRVVNSSVSLRAFRVFLVNHCNVRTKCAYHLMETTILAFCCFPSASLVAVTIRRH</sequence>
<reference evidence="1" key="1">
    <citation type="submission" date="2014-03" db="EMBL/GenBank/DDBJ databases">
        <title>The sialotranscriptome of Amblyomma triste, Amblyomma parvum and Amblyomma cajennense ticks, uncovered by 454-based RNA-seq.</title>
        <authorList>
            <person name="Garcia G.R."/>
            <person name="Gardinassi L.G."/>
            <person name="Ribeiro J.M."/>
            <person name="Anatriello E."/>
            <person name="Ferreira B.R."/>
            <person name="Moreira H.N."/>
            <person name="Mafra C."/>
            <person name="Olegario M.M."/>
            <person name="Szabo P.J."/>
            <person name="Miranda-Santos I.K."/>
            <person name="Maruyama S.R."/>
        </authorList>
    </citation>
    <scope>NUCLEOTIDE SEQUENCE</scope>
    <source>
        <strain evidence="1">Mato Grasso do Sul</strain>
        <tissue evidence="1">Salivary glands</tissue>
    </source>
</reference>